<dbReference type="EMBL" id="JAKJXP020000083">
    <property type="protein sequence ID" value="KAK7748305.1"/>
    <property type="molecule type" value="Genomic_DNA"/>
</dbReference>
<dbReference type="GO" id="GO:0003691">
    <property type="term" value="F:double-stranded telomeric DNA binding"/>
    <property type="evidence" value="ECO:0007669"/>
    <property type="project" value="TreeGrafter"/>
</dbReference>
<reference evidence="17 18" key="1">
    <citation type="submission" date="2024-02" db="EMBL/GenBank/DDBJ databases">
        <title>De novo assembly and annotation of 12 fungi associated with fruit tree decline syndrome in Ontario, Canada.</title>
        <authorList>
            <person name="Sulman M."/>
            <person name="Ellouze W."/>
            <person name="Ilyukhin E."/>
        </authorList>
    </citation>
    <scope>NUCLEOTIDE SEQUENCE [LARGE SCALE GENOMIC DNA]</scope>
    <source>
        <strain evidence="17 18">M11/M66-122</strain>
    </source>
</reference>
<comment type="caution">
    <text evidence="17">The sequence shown here is derived from an EMBL/GenBank/DDBJ whole genome shotgun (WGS) entry which is preliminary data.</text>
</comment>
<dbReference type="Gene3D" id="1.10.287.1490">
    <property type="match status" value="1"/>
</dbReference>
<feature type="coiled-coil region" evidence="15">
    <location>
        <begin position="710"/>
        <end position="792"/>
    </location>
</feature>
<dbReference type="GO" id="GO:0007004">
    <property type="term" value="P:telomere maintenance via telomerase"/>
    <property type="evidence" value="ECO:0007669"/>
    <property type="project" value="TreeGrafter"/>
</dbReference>
<dbReference type="GO" id="GO:0046872">
    <property type="term" value="F:metal ion binding"/>
    <property type="evidence" value="ECO:0007669"/>
    <property type="project" value="UniProtKB-KW"/>
</dbReference>
<evidence type="ECO:0000313" key="18">
    <source>
        <dbReference type="Proteomes" id="UP001320420"/>
    </source>
</evidence>
<dbReference type="GO" id="GO:0000794">
    <property type="term" value="C:condensed nuclear chromosome"/>
    <property type="evidence" value="ECO:0007669"/>
    <property type="project" value="TreeGrafter"/>
</dbReference>
<evidence type="ECO:0000256" key="5">
    <source>
        <dbReference type="ARBA" id="ARBA00017893"/>
    </source>
</evidence>
<evidence type="ECO:0000256" key="10">
    <source>
        <dbReference type="ARBA" id="ARBA00022833"/>
    </source>
</evidence>
<dbReference type="FunFam" id="3.40.50.300:FF:001195">
    <property type="entry name" value="DNA repair protein rad50"/>
    <property type="match status" value="1"/>
</dbReference>
<evidence type="ECO:0000313" key="17">
    <source>
        <dbReference type="EMBL" id="KAK7748305.1"/>
    </source>
</evidence>
<proteinExistence type="inferred from homology"/>
<feature type="domain" description="Rad50/SbcC-type AAA" evidence="16">
    <location>
        <begin position="6"/>
        <end position="223"/>
    </location>
</feature>
<keyword evidence="7" id="KW-0479">Metal-binding</keyword>
<dbReference type="InterPro" id="IPR027417">
    <property type="entry name" value="P-loop_NTPase"/>
</dbReference>
<dbReference type="Gene3D" id="3.40.50.300">
    <property type="entry name" value="P-loop containing nucleotide triphosphate hydrolases"/>
    <property type="match status" value="2"/>
</dbReference>
<dbReference type="InterPro" id="IPR004584">
    <property type="entry name" value="Rad50_eukaryotes"/>
</dbReference>
<evidence type="ECO:0000256" key="15">
    <source>
        <dbReference type="SAM" id="Coils"/>
    </source>
</evidence>
<evidence type="ECO:0000256" key="3">
    <source>
        <dbReference type="ARBA" id="ARBA00004286"/>
    </source>
</evidence>
<evidence type="ECO:0000256" key="13">
    <source>
        <dbReference type="ARBA" id="ARBA00023242"/>
    </source>
</evidence>
<dbReference type="SUPFAM" id="SSF52540">
    <property type="entry name" value="P-loop containing nucleoside triphosphate hydrolases"/>
    <property type="match status" value="1"/>
</dbReference>
<feature type="coiled-coil region" evidence="15">
    <location>
        <begin position="393"/>
        <end position="527"/>
    </location>
</feature>
<comment type="subcellular location">
    <subcellularLocation>
        <location evidence="3">Chromosome</location>
    </subcellularLocation>
    <subcellularLocation>
        <location evidence="2">Nucleus</location>
    </subcellularLocation>
</comment>
<name>A0AAN9UHW3_9PEZI</name>
<feature type="coiled-coil region" evidence="15">
    <location>
        <begin position="977"/>
        <end position="1074"/>
    </location>
</feature>
<evidence type="ECO:0000256" key="8">
    <source>
        <dbReference type="ARBA" id="ARBA00022763"/>
    </source>
</evidence>
<keyword evidence="12" id="KW-0234">DNA repair</keyword>
<evidence type="ECO:0000256" key="11">
    <source>
        <dbReference type="ARBA" id="ARBA00023054"/>
    </source>
</evidence>
<evidence type="ECO:0000256" key="14">
    <source>
        <dbReference type="ARBA" id="ARBA00049360"/>
    </source>
</evidence>
<evidence type="ECO:0000256" key="4">
    <source>
        <dbReference type="ARBA" id="ARBA00009439"/>
    </source>
</evidence>
<dbReference type="GO" id="GO:0043047">
    <property type="term" value="F:single-stranded telomeric DNA binding"/>
    <property type="evidence" value="ECO:0007669"/>
    <property type="project" value="TreeGrafter"/>
</dbReference>
<evidence type="ECO:0000256" key="12">
    <source>
        <dbReference type="ARBA" id="ARBA00023204"/>
    </source>
</evidence>
<dbReference type="Pfam" id="PF13476">
    <property type="entry name" value="AAA_23"/>
    <property type="match status" value="1"/>
</dbReference>
<dbReference type="PANTHER" id="PTHR18867:SF12">
    <property type="entry name" value="DNA REPAIR PROTEIN RAD50"/>
    <property type="match status" value="1"/>
</dbReference>
<dbReference type="PANTHER" id="PTHR18867">
    <property type="entry name" value="RAD50"/>
    <property type="match status" value="1"/>
</dbReference>
<evidence type="ECO:0000256" key="1">
    <source>
        <dbReference type="ARBA" id="ARBA00001947"/>
    </source>
</evidence>
<comment type="similarity">
    <text evidence="4">Belongs to the SMC family. RAD50 subfamily.</text>
</comment>
<keyword evidence="6" id="KW-0158">Chromosome</keyword>
<keyword evidence="8" id="KW-0227">DNA damage</keyword>
<comment type="catalytic activity">
    <reaction evidence="14">
        <text>ATP + H2O = ADP + phosphate + H(+)</text>
        <dbReference type="Rhea" id="RHEA:13065"/>
        <dbReference type="ChEBI" id="CHEBI:15377"/>
        <dbReference type="ChEBI" id="CHEBI:15378"/>
        <dbReference type="ChEBI" id="CHEBI:30616"/>
        <dbReference type="ChEBI" id="CHEBI:43474"/>
        <dbReference type="ChEBI" id="CHEBI:456216"/>
    </reaction>
</comment>
<keyword evidence="9" id="KW-0378">Hydrolase</keyword>
<comment type="cofactor">
    <cofactor evidence="1">
        <name>Zn(2+)</name>
        <dbReference type="ChEBI" id="CHEBI:29105"/>
    </cofactor>
</comment>
<keyword evidence="10" id="KW-0862">Zinc</keyword>
<evidence type="ECO:0000259" key="16">
    <source>
        <dbReference type="Pfam" id="PF13476"/>
    </source>
</evidence>
<gene>
    <name evidence="17" type="primary">RAD50</name>
    <name evidence="17" type="ORF">SLS62_008672</name>
</gene>
<dbReference type="GO" id="GO:0070192">
    <property type="term" value="P:chromosome organization involved in meiotic cell cycle"/>
    <property type="evidence" value="ECO:0007669"/>
    <property type="project" value="TreeGrafter"/>
</dbReference>
<keyword evidence="11 15" id="KW-0175">Coiled coil</keyword>
<dbReference type="GO" id="GO:0006302">
    <property type="term" value="P:double-strand break repair"/>
    <property type="evidence" value="ECO:0007669"/>
    <property type="project" value="InterPro"/>
</dbReference>
<dbReference type="GO" id="GO:0030870">
    <property type="term" value="C:Mre11 complex"/>
    <property type="evidence" value="ECO:0007669"/>
    <property type="project" value="InterPro"/>
</dbReference>
<protein>
    <recommendedName>
        <fullName evidence="5">DNA repair protein RAD50</fullName>
    </recommendedName>
</protein>
<dbReference type="GO" id="GO:0016887">
    <property type="term" value="F:ATP hydrolysis activity"/>
    <property type="evidence" value="ECO:0007669"/>
    <property type="project" value="InterPro"/>
</dbReference>
<keyword evidence="18" id="KW-1185">Reference proteome</keyword>
<dbReference type="FunFam" id="3.40.50.300:FF:000947">
    <property type="entry name" value="DNA repair protein RAD50"/>
    <property type="match status" value="1"/>
</dbReference>
<dbReference type="Proteomes" id="UP001320420">
    <property type="component" value="Unassembled WGS sequence"/>
</dbReference>
<accession>A0AAN9UHW3</accession>
<evidence type="ECO:0000256" key="6">
    <source>
        <dbReference type="ARBA" id="ARBA00022454"/>
    </source>
</evidence>
<organism evidence="17 18">
    <name type="scientific">Diatrype stigma</name>
    <dbReference type="NCBI Taxonomy" id="117547"/>
    <lineage>
        <taxon>Eukaryota</taxon>
        <taxon>Fungi</taxon>
        <taxon>Dikarya</taxon>
        <taxon>Ascomycota</taxon>
        <taxon>Pezizomycotina</taxon>
        <taxon>Sordariomycetes</taxon>
        <taxon>Xylariomycetidae</taxon>
        <taxon>Xylariales</taxon>
        <taxon>Diatrypaceae</taxon>
        <taxon>Diatrype</taxon>
    </lineage>
</organism>
<evidence type="ECO:0000256" key="2">
    <source>
        <dbReference type="ARBA" id="ARBA00004123"/>
    </source>
</evidence>
<dbReference type="NCBIfam" id="TIGR00606">
    <property type="entry name" value="rad50"/>
    <property type="match status" value="1"/>
</dbReference>
<dbReference type="InterPro" id="IPR038729">
    <property type="entry name" value="Rad50/SbcC_AAA"/>
</dbReference>
<keyword evidence="13" id="KW-0539">Nucleus</keyword>
<sequence>MSSIDKLSITGVRSFSHRNPETLQFFTPLTLIVGYNGSGKTTIIECLKYATTSELPPNSTKGGAFIHDPTLCGEREVLAQVKLKYNTPNAMHVLTRSIQLTVKKNTRTQKTLEGSLRTTVEGENSSMSKQKAILDGLVLQHLGVPKAILEFVIFCHQDESLWPMSEPSVLKKRFDEIFEAMKYTKAIDNLKVLRKKHGEKLRVLKEEEARDKSDKEKADKCEERSTALQKDIDRMNVEAKEMRRQMNEAEQRARELHEQANSYLGIVHELKNKREQLNYRQETLEETKARMDEMTESDTWLQDTLAQYEERVSRLRNDHQENITQYSEHQKQLNKLRDDMSTRLAEQGKLQSDKEKYERQLGSRVELIHQEARTHNIRGFDGDLDDQQIQAFNDRIQRSLADKKKELESLQTENAEDLDRKAGIITELEGRKARYIQDRVSAVQQNNALEKRIAAARQQFNAVRMDEGNKAILASSFKDIEQQLEKAIQAQQDANLDTKIQEEEDQLQQLEHESSRLSRELAESSRLAASRGELDFHKKKISTKKMELEALVSSSESNKISGMVSTSWEPATLEHQFQQALEARIKAHEEAKRRRDDIIQDQKLVQGRLASAKEKAKKRDNEMERSKSIVIQALKAYEPESQPHVADLPNVISDLEETILEEKKDTALTSALREYYEECQKTLNKHNKCELCHHHFANDNEKSVILKKIKKVLEGQKAQAQADIDALEEHLERLRAARPAGENYERLLKEKAAQEKELREVQEEESTVLRRLEDMDEDVRQKQEERQDLDSMSKMVREITSTYRDIEESTTRVDRLMSQQQSGGTVRSGDEINDLQDTCKEKIRSVNSRISKLVSERQHLRDQISNLELERSESRNKLNEANRLLERKKELETQIQTYKEDMASLKEVTQQADKDLESIDPQIARARDIRDDALQRGRAKEKKVADERDSLASSVNQLKAINNDIQAYIDNGGPSRLISNEKAIQNLKKDISNIEADMNQLTSSTNKLKEEINNSAGNRKNIVDNLNYRKVLREIEKLEEDISELESRNADEDYDRLTEEVKDVEHQRDQLSAARGAIIGTMKAKDDELARLIVEWQTHYHNSAHKYRETHIKVETTKAAVEDLGKYSEALNNAIMRYHALKMEEVNRIAGELWRETYQGTDIDTIMIKSDSESATGRQAYNYRVCMVKQDAEMDMRGRCSAGQKVLASIIIRLSLAEAFGVGCGLIALDEPTTNLDRDNIRSLAQSLHGIIAARRQQRNFQLIVITHDEEFLRHMRCADFADYLYRVKRDDRQNSIISREPISSIM</sequence>
<evidence type="ECO:0000256" key="9">
    <source>
        <dbReference type="ARBA" id="ARBA00022801"/>
    </source>
</evidence>
<feature type="coiled-coil region" evidence="15">
    <location>
        <begin position="843"/>
        <end position="915"/>
    </location>
</feature>
<dbReference type="Pfam" id="PF13558">
    <property type="entry name" value="SbcC_Walker_B"/>
    <property type="match status" value="1"/>
</dbReference>
<dbReference type="GO" id="GO:0051880">
    <property type="term" value="F:G-quadruplex DNA binding"/>
    <property type="evidence" value="ECO:0007669"/>
    <property type="project" value="TreeGrafter"/>
</dbReference>
<dbReference type="GO" id="GO:0000722">
    <property type="term" value="P:telomere maintenance via recombination"/>
    <property type="evidence" value="ECO:0007669"/>
    <property type="project" value="TreeGrafter"/>
</dbReference>
<feature type="coiled-coil region" evidence="15">
    <location>
        <begin position="187"/>
        <end position="325"/>
    </location>
</feature>
<evidence type="ECO:0000256" key="7">
    <source>
        <dbReference type="ARBA" id="ARBA00022723"/>
    </source>
</evidence>